<evidence type="ECO:0000313" key="3">
    <source>
        <dbReference type="EMBL" id="GFO29033.1"/>
    </source>
</evidence>
<dbReference type="PANTHER" id="PTHR22640:SF2">
    <property type="entry name" value="STRUCTURAL MAINTENANCE OF CHROMOSOMES FLEXIBLE HINGE DOMAIN-CONTAINING PROTEIN 1"/>
    <property type="match status" value="1"/>
</dbReference>
<dbReference type="InterPro" id="IPR058611">
    <property type="entry name" value="Ig_SMCHD1_1st"/>
</dbReference>
<dbReference type="InterPro" id="IPR010935">
    <property type="entry name" value="SMC_hinge"/>
</dbReference>
<dbReference type="GO" id="GO:0006302">
    <property type="term" value="P:double-strand break repair"/>
    <property type="evidence" value="ECO:0007669"/>
    <property type="project" value="InterPro"/>
</dbReference>
<comment type="caution">
    <text evidence="3">The sequence shown here is derived from an EMBL/GenBank/DDBJ whole genome shotgun (WGS) entry which is preliminary data.</text>
</comment>
<feature type="compositionally biased region" description="Low complexity" evidence="1">
    <location>
        <begin position="1353"/>
        <end position="1366"/>
    </location>
</feature>
<dbReference type="InterPro" id="IPR058612">
    <property type="entry name" value="Ig_SMCHD1_2nd"/>
</dbReference>
<protein>
    <submittedName>
        <fullName evidence="3">Structural maintenance of chromosomes flexible hinge domain-containing protein 1-like</fullName>
    </submittedName>
</protein>
<feature type="domain" description="SMC hinge" evidence="2">
    <location>
        <begin position="1096"/>
        <end position="1222"/>
    </location>
</feature>
<dbReference type="InterPro" id="IPR036277">
    <property type="entry name" value="SMC_hinge_sf"/>
</dbReference>
<gene>
    <name evidence="3" type="ORF">PoB_005553800</name>
</gene>
<dbReference type="GO" id="GO:0005694">
    <property type="term" value="C:chromosome"/>
    <property type="evidence" value="ECO:0007669"/>
    <property type="project" value="InterPro"/>
</dbReference>
<name>A0AAV4CB01_9GAST</name>
<dbReference type="SUPFAM" id="SSF75553">
    <property type="entry name" value="Smc hinge domain"/>
    <property type="match status" value="1"/>
</dbReference>
<reference evidence="3 4" key="1">
    <citation type="journal article" date="2021" name="Elife">
        <title>Chloroplast acquisition without the gene transfer in kleptoplastic sea slugs, Plakobranchus ocellatus.</title>
        <authorList>
            <person name="Maeda T."/>
            <person name="Takahashi S."/>
            <person name="Yoshida T."/>
            <person name="Shimamura S."/>
            <person name="Takaki Y."/>
            <person name="Nagai Y."/>
            <person name="Toyoda A."/>
            <person name="Suzuki Y."/>
            <person name="Arimoto A."/>
            <person name="Ishii H."/>
            <person name="Satoh N."/>
            <person name="Nishiyama T."/>
            <person name="Hasebe M."/>
            <person name="Maruyama T."/>
            <person name="Minagawa J."/>
            <person name="Obokata J."/>
            <person name="Shigenobu S."/>
        </authorList>
    </citation>
    <scope>NUCLEOTIDE SEQUENCE [LARGE SCALE GENOMIC DNA]</scope>
</reference>
<feature type="non-terminal residue" evidence="3">
    <location>
        <position position="1"/>
    </location>
</feature>
<feature type="region of interest" description="Disordered" evidence="1">
    <location>
        <begin position="1338"/>
        <end position="1437"/>
    </location>
</feature>
<organism evidence="3 4">
    <name type="scientific">Plakobranchus ocellatus</name>
    <dbReference type="NCBI Taxonomy" id="259542"/>
    <lineage>
        <taxon>Eukaryota</taxon>
        <taxon>Metazoa</taxon>
        <taxon>Spiralia</taxon>
        <taxon>Lophotrochozoa</taxon>
        <taxon>Mollusca</taxon>
        <taxon>Gastropoda</taxon>
        <taxon>Heterobranchia</taxon>
        <taxon>Euthyneura</taxon>
        <taxon>Panpulmonata</taxon>
        <taxon>Sacoglossa</taxon>
        <taxon>Placobranchoidea</taxon>
        <taxon>Plakobranchidae</taxon>
        <taxon>Plakobranchus</taxon>
    </lineage>
</organism>
<dbReference type="Pfam" id="PF26196">
    <property type="entry name" value="Ig_SMCHD1_4th"/>
    <property type="match status" value="1"/>
</dbReference>
<dbReference type="GO" id="GO:0051276">
    <property type="term" value="P:chromosome organization"/>
    <property type="evidence" value="ECO:0007669"/>
    <property type="project" value="InterPro"/>
</dbReference>
<dbReference type="EMBL" id="BLXT01006100">
    <property type="protein sequence ID" value="GFO29033.1"/>
    <property type="molecule type" value="Genomic_DNA"/>
</dbReference>
<dbReference type="InterPro" id="IPR058614">
    <property type="entry name" value="Ig_SMCHD1_5th"/>
</dbReference>
<dbReference type="InterPro" id="IPR038892">
    <property type="entry name" value="SMCHD1"/>
</dbReference>
<proteinExistence type="predicted"/>
<dbReference type="InterPro" id="IPR058615">
    <property type="entry name" value="Ig_SMCHD1_6th"/>
</dbReference>
<feature type="compositionally biased region" description="Low complexity" evidence="1">
    <location>
        <begin position="1376"/>
        <end position="1392"/>
    </location>
</feature>
<dbReference type="Pfam" id="PF06470">
    <property type="entry name" value="SMC_hinge"/>
    <property type="match status" value="1"/>
</dbReference>
<dbReference type="InterPro" id="IPR058616">
    <property type="entry name" value="Ig_SMCHD1_8th"/>
</dbReference>
<dbReference type="Gene3D" id="3.30.70.1620">
    <property type="match status" value="1"/>
</dbReference>
<dbReference type="Gene3D" id="1.20.1060.20">
    <property type="match status" value="1"/>
</dbReference>
<accession>A0AAV4CB01</accession>
<dbReference type="Pfam" id="PF26194">
    <property type="entry name" value="Ig_SMCHD1_1st"/>
    <property type="match status" value="1"/>
</dbReference>
<evidence type="ECO:0000259" key="2">
    <source>
        <dbReference type="SMART" id="SM00968"/>
    </source>
</evidence>
<keyword evidence="4" id="KW-1185">Reference proteome</keyword>
<dbReference type="PANTHER" id="PTHR22640">
    <property type="entry name" value="STRUCTURAL MAINTENANCE OF CHROMOSOMES FLEXIBLE HINGE DOMAIN-CONTAINING PROTEIN 1"/>
    <property type="match status" value="1"/>
</dbReference>
<dbReference type="GO" id="GO:0005524">
    <property type="term" value="F:ATP binding"/>
    <property type="evidence" value="ECO:0007669"/>
    <property type="project" value="InterPro"/>
</dbReference>
<evidence type="ECO:0000313" key="4">
    <source>
        <dbReference type="Proteomes" id="UP000735302"/>
    </source>
</evidence>
<dbReference type="SMART" id="SM00968">
    <property type="entry name" value="SMC_hinge"/>
    <property type="match status" value="1"/>
</dbReference>
<dbReference type="Pfam" id="PF26199">
    <property type="entry name" value="Ig_SMCHD1_8th"/>
    <property type="match status" value="1"/>
</dbReference>
<dbReference type="Pfam" id="PF26195">
    <property type="entry name" value="Ig_SMCHD1_2nd"/>
    <property type="match status" value="1"/>
</dbReference>
<sequence>VRILRTTPVVCGTIQAFYLYGEHEGDVYATAFYLYGEHEGDVYATGGDIELLQEPQSLYSERKFISLNKLDRGASLQQVQRYIEEEEAKLPDHLLISWPNGMEVTDNQKRLAGEIIGDLKVEICNKKGEKISKIPFSAAGSKKLLMELKVLWHSPSGDQTILSLLSQHGKTWPYWFRKMDCTKNLGSYTIQLNAVLNESGNTTFAGKELPSHKIKFTVSEAEAVKFTVGILDGPFKVGVPFNIPLEFQDRFNNATRPPIKIKPVLDADGLELCYENLQVKGHNCFIKGVVALGAVNSSAGKNFNLKVSLPDLDQSHTLKIRLLPGPAVKLNVKPETEIRLENGGSPTFNVEVNDAAGNLTSGGKLNVIARFTGASNLPSFSVDCSSTGSAVLTGKPITIKNLTGEKKIFAQFDIQGVRNMKALMRSILITPSQQASVIKLFYLDSEKKREITPGQVIKREAGSTIDTLSFEIMNEAGGAVQMDEKLINKVKVNWAPKVTKELAEKQQLPPIKVLHSVLEPRYCQVSVMEGEGIELQFSVLALPGPIFEMDCKLQGSAMCVVGQQLTASIILKFKDKFGNETELPPNLVKDLKVTGTSLQPGSFTALTSAKGARISNLVFTEVGPQEIQVAWQHLTGSVRCEVGAGPPATLKVEDFDADQPLTVCSDRPLAKPFKVSLFDSGGNRCTNKDVLVFIAHENKLKIKPNFNNVFTKSNGVADFGILTFNGPVGSYEIQPKAQLGRLTLSGPKMTLTIQANPDKPAAVEVSCGHLGMPMMAGHTTIDFTVVIKSETGDALGSASSGSLAMQFFSVQPQSVTKTGPGSYVFKKCQVPDKAGDYPVTFEYSDGTFRVKSNPIIITVQPGHPATLDVKGQLTTPTVSNTRSPTSRTLIKSLDLELKDEFNNVLGKDYNGKVKVCITSESKVDELPLFSDGKQEMEFPLVNGHCRLQNLLVQENTSGKDGFEYHLQCSVLCDAIPKNKPLSPLIIPFLFYNDAKKQQQMSALSKERDALRGTVQAYKSMFDTQQQLIGELRAAAQEALKEEQAVRAELRKQNIPGNHLVSIETVDNLIQARTKDREQVLRTPRRNCGLAPADMETGVLGKIGHLALVQQDDIARVLSWHMAADMDCVITHTTAKAKDVYQKTQGRQQVLPLDSIFRKNLPEWNKPLPLERHRPGHHPAGNPVYARNLLEFPKDEESCRVVFGMLLGDTLILDTLDHANLYRQELVKFTHCPTILTRSGDRIRSNGKFGGAMNKAPPMDKLKGCVFGQPLPIAYHAICTQIETLERFKSALSGSAGAQEDLQEQIDFQKLPETAGKMKEYKEAEKRLREVEAKLGMGVPIRTASAQKQKKPRSSSSAGSAESVPEPGLKKPKLEPDSIPSPSSSSHQGLASPRGRSKKAQESPVMDSNATPSRTSRRIASMTPVISEDGRKRLKKSV</sequence>
<dbReference type="Proteomes" id="UP000735302">
    <property type="component" value="Unassembled WGS sequence"/>
</dbReference>
<dbReference type="InterPro" id="IPR058613">
    <property type="entry name" value="Ig_SMCHD1_4th"/>
</dbReference>
<evidence type="ECO:0000256" key="1">
    <source>
        <dbReference type="SAM" id="MobiDB-lite"/>
    </source>
</evidence>
<dbReference type="Pfam" id="PF26197">
    <property type="entry name" value="Ig_SMCHD1_5th"/>
    <property type="match status" value="1"/>
</dbReference>
<dbReference type="Pfam" id="PF26198">
    <property type="entry name" value="Ig_SMCHD1_6th"/>
    <property type="match status" value="1"/>
</dbReference>